<keyword evidence="10" id="KW-1185">Reference proteome</keyword>
<dbReference type="PaxDb" id="8355-A0A1L8I155"/>
<accession>A0A1L8I155</accession>
<evidence type="ECO:0000256" key="5">
    <source>
        <dbReference type="ARBA" id="ARBA00023273"/>
    </source>
</evidence>
<dbReference type="PANTHER" id="PTHR13720">
    <property type="entry name" value="WD-40 REPEAT PROTEIN"/>
    <property type="match status" value="1"/>
</dbReference>
<feature type="domain" description="EML-like first beta-propeller" evidence="9">
    <location>
        <begin position="220"/>
        <end position="440"/>
    </location>
</feature>
<dbReference type="InterPro" id="IPR055439">
    <property type="entry name" value="Beta-prop_EML_1st"/>
</dbReference>
<keyword evidence="2" id="KW-0853">WD repeat</keyword>
<evidence type="ECO:0000259" key="8">
    <source>
        <dbReference type="Pfam" id="PF12894"/>
    </source>
</evidence>
<dbReference type="AGR" id="Xenbase:XB-GENE-6488459"/>
<dbReference type="STRING" id="8355.A0A1L8I155"/>
<dbReference type="SUPFAM" id="SSF47473">
    <property type="entry name" value="EF-hand"/>
    <property type="match status" value="1"/>
</dbReference>
<dbReference type="KEGG" id="xla:108716767"/>
<dbReference type="FunFam" id="2.130.10.10:FF:000427">
    <property type="entry name" value="WD repeat domain 66"/>
    <property type="match status" value="1"/>
</dbReference>
<dbReference type="GeneID" id="108716767"/>
<dbReference type="SMART" id="SM00320">
    <property type="entry name" value="WD40"/>
    <property type="match status" value="7"/>
</dbReference>
<evidence type="ECO:0000313" key="12">
    <source>
        <dbReference type="Xenbase" id="XB-GENE-6488459"/>
    </source>
</evidence>
<dbReference type="Pfam" id="PF23409">
    <property type="entry name" value="Beta-prop_EML"/>
    <property type="match status" value="1"/>
</dbReference>
<dbReference type="InterPro" id="IPR001680">
    <property type="entry name" value="WD40_rpt"/>
</dbReference>
<evidence type="ECO:0000313" key="11">
    <source>
        <dbReference type="RefSeq" id="XP_018118684.1"/>
    </source>
</evidence>
<feature type="compositionally biased region" description="Polar residues" evidence="7">
    <location>
        <begin position="18"/>
        <end position="46"/>
    </location>
</feature>
<feature type="region of interest" description="Disordered" evidence="7">
    <location>
        <begin position="1"/>
        <end position="116"/>
    </location>
</feature>
<keyword evidence="4" id="KW-0677">Repeat</keyword>
<dbReference type="GO" id="GO:0005874">
    <property type="term" value="C:microtubule"/>
    <property type="evidence" value="ECO:0007669"/>
    <property type="project" value="UniProtKB-KW"/>
</dbReference>
<dbReference type="InterPro" id="IPR011992">
    <property type="entry name" value="EF-hand-dom_pair"/>
</dbReference>
<evidence type="ECO:0000256" key="7">
    <source>
        <dbReference type="SAM" id="MobiDB-lite"/>
    </source>
</evidence>
<organism evidence="10 11">
    <name type="scientific">Xenopus laevis</name>
    <name type="common">African clawed frog</name>
    <dbReference type="NCBI Taxonomy" id="8355"/>
    <lineage>
        <taxon>Eukaryota</taxon>
        <taxon>Metazoa</taxon>
        <taxon>Chordata</taxon>
        <taxon>Craniata</taxon>
        <taxon>Vertebrata</taxon>
        <taxon>Euteleostomi</taxon>
        <taxon>Amphibia</taxon>
        <taxon>Batrachia</taxon>
        <taxon>Anura</taxon>
        <taxon>Pipoidea</taxon>
        <taxon>Pipidae</taxon>
        <taxon>Xenopodinae</taxon>
        <taxon>Xenopus</taxon>
        <taxon>Xenopus</taxon>
    </lineage>
</organism>
<reference evidence="11" key="1">
    <citation type="submission" date="2025-08" db="UniProtKB">
        <authorList>
            <consortium name="RefSeq"/>
        </authorList>
    </citation>
    <scope>IDENTIFICATION</scope>
    <source>
        <strain evidence="11">J_2021</strain>
        <tissue evidence="11">Erythrocytes</tissue>
    </source>
</reference>
<keyword evidence="11" id="KW-0282">Flagellum</keyword>
<dbReference type="OMA" id="YYAQIRA"/>
<keyword evidence="3" id="KW-0493">Microtubule</keyword>
<dbReference type="InterPro" id="IPR024977">
    <property type="entry name" value="Apc4-like_WD40_dom"/>
</dbReference>
<feature type="compositionally biased region" description="Basic and acidic residues" evidence="7">
    <location>
        <begin position="107"/>
        <end position="116"/>
    </location>
</feature>
<evidence type="ECO:0000313" key="10">
    <source>
        <dbReference type="Proteomes" id="UP000186698"/>
    </source>
</evidence>
<evidence type="ECO:0000259" key="9">
    <source>
        <dbReference type="Pfam" id="PF23409"/>
    </source>
</evidence>
<dbReference type="PANTHER" id="PTHR13720:SF13">
    <property type="entry name" value="CILIA- AND FLAGELLA-ASSOCIATED PROTEIN 251"/>
    <property type="match status" value="1"/>
</dbReference>
<feature type="compositionally biased region" description="Basic and acidic residues" evidence="7">
    <location>
        <begin position="81"/>
        <end position="92"/>
    </location>
</feature>
<name>A0A1L8I155_XENLA</name>
<dbReference type="RefSeq" id="XP_018118684.1">
    <property type="nucleotide sequence ID" value="XM_018263195.2"/>
</dbReference>
<comment type="subcellular location">
    <subcellularLocation>
        <location evidence="1">Cell projection</location>
        <location evidence="1">Cilium</location>
    </subcellularLocation>
</comment>
<dbReference type="Xenbase" id="XB-GENE-6488459">
    <property type="gene designation" value="cfap251.L"/>
</dbReference>
<dbReference type="Pfam" id="PF00400">
    <property type="entry name" value="WD40"/>
    <property type="match status" value="1"/>
</dbReference>
<dbReference type="PROSITE" id="PS50082">
    <property type="entry name" value="WD_REPEATS_2"/>
    <property type="match status" value="1"/>
</dbReference>
<feature type="domain" description="Anaphase-promoting complex subunit 4-like WD40" evidence="8">
    <location>
        <begin position="542"/>
        <end position="628"/>
    </location>
</feature>
<dbReference type="CTD" id="108716767"/>
<evidence type="ECO:0000256" key="3">
    <source>
        <dbReference type="ARBA" id="ARBA00022701"/>
    </source>
</evidence>
<keyword evidence="11" id="KW-0969">Cilium</keyword>
<dbReference type="InterPro" id="IPR036322">
    <property type="entry name" value="WD40_repeat_dom_sf"/>
</dbReference>
<evidence type="ECO:0000256" key="1">
    <source>
        <dbReference type="ARBA" id="ARBA00004138"/>
    </source>
</evidence>
<evidence type="ECO:0000256" key="6">
    <source>
        <dbReference type="ARBA" id="ARBA00040994"/>
    </source>
</evidence>
<dbReference type="SUPFAM" id="SSF50998">
    <property type="entry name" value="Quinoprotein alcohol dehydrogenase-like"/>
    <property type="match status" value="1"/>
</dbReference>
<protein>
    <recommendedName>
        <fullName evidence="6">Cilia- and flagella-associated protein 251</fullName>
    </recommendedName>
</protein>
<dbReference type="OrthoDB" id="4899631at2759"/>
<gene>
    <name evidence="11 12" type="primary">cfap251.L</name>
</gene>
<dbReference type="GO" id="GO:0036126">
    <property type="term" value="C:sperm flagellum"/>
    <property type="evidence" value="ECO:0000318"/>
    <property type="project" value="GO_Central"/>
</dbReference>
<dbReference type="AlphaFoldDB" id="A0A1L8I155"/>
<dbReference type="InterPro" id="IPR015943">
    <property type="entry name" value="WD40/YVTN_repeat-like_dom_sf"/>
</dbReference>
<evidence type="ECO:0000256" key="4">
    <source>
        <dbReference type="ARBA" id="ARBA00022737"/>
    </source>
</evidence>
<dbReference type="Gene3D" id="1.10.238.10">
    <property type="entry name" value="EF-hand"/>
    <property type="match status" value="1"/>
</dbReference>
<keyword evidence="5" id="KW-0966">Cell projection</keyword>
<dbReference type="Gene3D" id="2.130.10.10">
    <property type="entry name" value="YVTN repeat-like/Quinoprotein amine dehydrogenase"/>
    <property type="match status" value="2"/>
</dbReference>
<proteinExistence type="predicted"/>
<dbReference type="Pfam" id="PF12894">
    <property type="entry name" value="ANAPC4_WD40"/>
    <property type="match status" value="1"/>
</dbReference>
<dbReference type="Proteomes" id="UP000186698">
    <property type="component" value="Chromosome 1L"/>
</dbReference>
<dbReference type="SUPFAM" id="SSF50978">
    <property type="entry name" value="WD40 repeat-like"/>
    <property type="match status" value="1"/>
</dbReference>
<dbReference type="Bgee" id="108716767">
    <property type="expression patterns" value="Expressed in testis and 7 other cell types or tissues"/>
</dbReference>
<evidence type="ECO:0000256" key="2">
    <source>
        <dbReference type="ARBA" id="ARBA00022574"/>
    </source>
</evidence>
<dbReference type="InterPro" id="IPR011047">
    <property type="entry name" value="Quinoprotein_ADH-like_sf"/>
</dbReference>
<dbReference type="InterPro" id="IPR050630">
    <property type="entry name" value="WD_repeat_EMAP"/>
</dbReference>
<sequence>MLMSINSMDPHLGITANEGLSQAGTEETQELETGSISNNEEMSQQVVGPEEATDGHLDPSEEEESSQNPSHVYSPEQRLNGGHEQESTKMEMESTSSRTFTIDDQEQDLHGKQESPVEKMHELSDDMNGKEQAKEVVADMVQERHIESAKGEDSLVYTAIPVTLFEDANAPSADKPLNLAWSFGLNSNIPVFNFYDEARQVIVYACAHTAVIQDISQNRQHHLQGHCSCISCMCVSEDRRWIATADRGSESLIIIWDSFSGIPVHTIFDSHPEGGVIAMCFSQNAKYLATVGGANVQRVCIWEWTTDTGKPICSAELSPEFGVQTYIVFNANDQTQLVTNGEKQVIFYTWTQNSLDYEAPPLNDTTFNKVVGEFSQSVFDFSATRALTGTAAGKLVVWETSHSPSIKATSSIQPHKKKALKLMHLQKDAITVLSAHDRYFITGDVQGHIKFYDQRLQLVNWYSHLTLKPIRSISFSTCPPVSASGRTRYPQDCSIKGDQFAISDFIVSTLDSVVLHVHTDGTMLKKHLQEPSKAVHALACHPHEHLIAIGSYDGLLKVWNYKTRNLFISRIFGKGKSVRCLSYDPKGFLLGAGFTDGSVYILDAMTLEDEIAEPFKYARGSITHISFSHDSQYLATADTEFTVTLFKLSQEKDGLTWQYFGRYRSHYKAIQNLMFGIHLDTNEPRLISLGMDRMLVEYDLANSAKCHLLIHSNDRIEQSAVPQSLAWYPPVTKESFILVANDHYKMKLYNATTKMCRKTLLGPTFGSPVRKMEVLPTESEDICKGFMAYITDDKVGLQILPLDGNPHKSMSLICHPDGVSNLACSYDGCFVFTAGGDDCTVLMWKTNLQALEAVASLGGDGLIPFYGLLQGGQDGLLFKELENYFYYAQLRHQGIDTMETRQVSTHIPLKEVPFIMRALGYYPSEQEVENMLNEIKFSEYVDTGKQVSCISLEELIKLYINHRPAFGLFMEELQWAFQVLGFTSDNEKQAINRRNLLQLLQSRGEHLTEEEIAEYLSTLLGLNPEGGSSEIGSYNSTGAADLLEQEIPEEITTDFFAADILGLPYQVNGLYEEHTVTQETDSS</sequence>